<evidence type="ECO:0000259" key="2">
    <source>
        <dbReference type="Pfam" id="PF13360"/>
    </source>
</evidence>
<protein>
    <submittedName>
        <fullName evidence="3">Pyrrolo-quinoline quinone</fullName>
    </submittedName>
</protein>
<comment type="caution">
    <text evidence="3">The sequence shown here is derived from an EMBL/GenBank/DDBJ whole genome shotgun (WGS) entry which is preliminary data.</text>
</comment>
<dbReference type="PATRIC" id="fig|1114856.3.peg.2451"/>
<dbReference type="eggNOG" id="arCOG02482">
    <property type="taxonomic scope" value="Archaea"/>
</dbReference>
<dbReference type="PROSITE" id="PS51257">
    <property type="entry name" value="PROKAR_LIPOPROTEIN"/>
    <property type="match status" value="1"/>
</dbReference>
<evidence type="ECO:0000256" key="1">
    <source>
        <dbReference type="SAM" id="MobiDB-lite"/>
    </source>
</evidence>
<dbReference type="EMBL" id="AOHW01000033">
    <property type="protein sequence ID" value="ELY40250.1"/>
    <property type="molecule type" value="Genomic_DNA"/>
</dbReference>
<dbReference type="InterPro" id="IPR002372">
    <property type="entry name" value="PQQ_rpt_dom"/>
</dbReference>
<evidence type="ECO:0000313" key="3">
    <source>
        <dbReference type="EMBL" id="ELY40250.1"/>
    </source>
</evidence>
<reference evidence="3 4" key="1">
    <citation type="journal article" date="2014" name="PLoS Genet.">
        <title>Phylogenetically driven sequencing of extremely halophilic archaea reveals strategies for static and dynamic osmo-response.</title>
        <authorList>
            <person name="Becker E.A."/>
            <person name="Seitzer P.M."/>
            <person name="Tritt A."/>
            <person name="Larsen D."/>
            <person name="Krusor M."/>
            <person name="Yao A.I."/>
            <person name="Wu D."/>
            <person name="Madern D."/>
            <person name="Eisen J.A."/>
            <person name="Darling A.E."/>
            <person name="Facciotti M.T."/>
        </authorList>
    </citation>
    <scope>NUCLEOTIDE SEQUENCE [LARGE SCALE GENOMIC DNA]</scope>
    <source>
        <strain evidence="3 4">GA33</strain>
    </source>
</reference>
<dbReference type="RefSeq" id="WP_006090197.1">
    <property type="nucleotide sequence ID" value="NZ_AOHW01000033.1"/>
</dbReference>
<dbReference type="Pfam" id="PF13360">
    <property type="entry name" value="PQQ_2"/>
    <property type="match status" value="1"/>
</dbReference>
<dbReference type="Proteomes" id="UP000011599">
    <property type="component" value="Unassembled WGS sequence"/>
</dbReference>
<accession>L9VSR5</accession>
<dbReference type="AlphaFoldDB" id="L9VSR5"/>
<dbReference type="InterPro" id="IPR011047">
    <property type="entry name" value="Quinoprotein_ADH-like_sf"/>
</dbReference>
<organism evidence="3 4">
    <name type="scientific">Natronorubrum tibetense GA33</name>
    <dbReference type="NCBI Taxonomy" id="1114856"/>
    <lineage>
        <taxon>Archaea</taxon>
        <taxon>Methanobacteriati</taxon>
        <taxon>Methanobacteriota</taxon>
        <taxon>Stenosarchaea group</taxon>
        <taxon>Halobacteria</taxon>
        <taxon>Halobacteriales</taxon>
        <taxon>Natrialbaceae</taxon>
        <taxon>Natronorubrum</taxon>
    </lineage>
</organism>
<dbReference type="PANTHER" id="PTHR34512">
    <property type="entry name" value="CELL SURFACE PROTEIN"/>
    <property type="match status" value="1"/>
</dbReference>
<proteinExistence type="predicted"/>
<dbReference type="SUPFAM" id="SSF50998">
    <property type="entry name" value="Quinoprotein alcohol dehydrogenase-like"/>
    <property type="match status" value="1"/>
</dbReference>
<feature type="compositionally biased region" description="Acidic residues" evidence="1">
    <location>
        <begin position="32"/>
        <end position="55"/>
    </location>
</feature>
<evidence type="ECO:0000313" key="4">
    <source>
        <dbReference type="Proteomes" id="UP000011599"/>
    </source>
</evidence>
<sequence>MEERSNRTRRQWLAVCGGATVGLSTLAGCMSSDDESETGNGDDEDDETEETDNGESTETASGSWPMDRFTADNQMVADDRSGPDGPLEERWTTEVEDVTLSAPVVDHGLIVVADETPTLHAVDLASGEIEWTFEAELPPRAPSNPQWDPTTPAVTDDAVYFLTDKLYAIDPDEGEELWSIELGSLYAGDIRVFDGIVYVNNDGELYAIDTDDEDIIWENEASGTEDIAVGDDGTLFVIRRTNNGNDYEALAFDVFEDESLMTYSPSGNIRSGFSLMVQDKTIYTHDPASVTAIDAETGNSETVAEFEKTEETHPANTAPPSIANGVVYSGGTYNYPAVYATELDTGEEPEEWKSGNIENGPNGLQPFVSDDTLYIWRDLGYTHLHALDPETGAEQWTTYTLDHIETSLHGSMVEGYAVLEDSIVLTINSNTGQVIVTLEP</sequence>
<dbReference type="PANTHER" id="PTHR34512:SF30">
    <property type="entry name" value="OUTER MEMBRANE PROTEIN ASSEMBLY FACTOR BAMB"/>
    <property type="match status" value="1"/>
</dbReference>
<feature type="region of interest" description="Disordered" evidence="1">
    <location>
        <begin position="24"/>
        <end position="68"/>
    </location>
</feature>
<dbReference type="STRING" id="1114856.GCA_000383975_02778"/>
<feature type="domain" description="Pyrrolo-quinoline quinone repeat" evidence="2">
    <location>
        <begin position="165"/>
        <end position="398"/>
    </location>
</feature>
<name>L9VSR5_9EURY</name>
<dbReference type="Gene3D" id="2.130.10.10">
    <property type="entry name" value="YVTN repeat-like/Quinoprotein amine dehydrogenase"/>
    <property type="match status" value="2"/>
</dbReference>
<dbReference type="SMART" id="SM00564">
    <property type="entry name" value="PQQ"/>
    <property type="match status" value="5"/>
</dbReference>
<dbReference type="InterPro" id="IPR018391">
    <property type="entry name" value="PQQ_b-propeller_rpt"/>
</dbReference>
<dbReference type="OrthoDB" id="8638at2157"/>
<gene>
    <name evidence="3" type="ORF">C496_11767</name>
</gene>
<keyword evidence="4" id="KW-1185">Reference proteome</keyword>
<dbReference type="InterPro" id="IPR015943">
    <property type="entry name" value="WD40/YVTN_repeat-like_dom_sf"/>
</dbReference>